<dbReference type="AlphaFoldDB" id="A0A1I7Y7P0"/>
<proteinExistence type="predicted"/>
<evidence type="ECO:0000313" key="2">
    <source>
        <dbReference type="WBParaSite" id="L893_g13464.t1"/>
    </source>
</evidence>
<sequence length="72" mass="8381">MQTYAYARKFPVSWGSSLFFASQIRKAARLQDYALADQIFRSIVFPDLAAVFRRKPSRWQSPLDDPEEAGYF</sequence>
<dbReference type="WBParaSite" id="L893_g13464.t1">
    <property type="protein sequence ID" value="L893_g13464.t1"/>
    <property type="gene ID" value="L893_g13464"/>
</dbReference>
<dbReference type="Proteomes" id="UP000095287">
    <property type="component" value="Unplaced"/>
</dbReference>
<accession>A0A1I7Y7P0</accession>
<protein>
    <submittedName>
        <fullName evidence="2">Transposase</fullName>
    </submittedName>
</protein>
<organism evidence="1 2">
    <name type="scientific">Steinernema glaseri</name>
    <dbReference type="NCBI Taxonomy" id="37863"/>
    <lineage>
        <taxon>Eukaryota</taxon>
        <taxon>Metazoa</taxon>
        <taxon>Ecdysozoa</taxon>
        <taxon>Nematoda</taxon>
        <taxon>Chromadorea</taxon>
        <taxon>Rhabditida</taxon>
        <taxon>Tylenchina</taxon>
        <taxon>Panagrolaimomorpha</taxon>
        <taxon>Strongyloidoidea</taxon>
        <taxon>Steinernematidae</taxon>
        <taxon>Steinernema</taxon>
    </lineage>
</organism>
<evidence type="ECO:0000313" key="1">
    <source>
        <dbReference type="Proteomes" id="UP000095287"/>
    </source>
</evidence>
<name>A0A1I7Y7P0_9BILA</name>
<reference evidence="2" key="1">
    <citation type="submission" date="2016-11" db="UniProtKB">
        <authorList>
            <consortium name="WormBaseParasite"/>
        </authorList>
    </citation>
    <scope>IDENTIFICATION</scope>
</reference>
<keyword evidence="1" id="KW-1185">Reference proteome</keyword>